<dbReference type="AlphaFoldDB" id="A0A6I0EXQ9"/>
<dbReference type="InterPro" id="IPR023195">
    <property type="entry name" value="Nict_dMeBzImd_PRibTrfase_N"/>
</dbReference>
<name>A0A6I0EXQ9_9FIRM</name>
<evidence type="ECO:0000256" key="1">
    <source>
        <dbReference type="ARBA" id="ARBA00002197"/>
    </source>
</evidence>
<dbReference type="NCBIfam" id="TIGR03160">
    <property type="entry name" value="cobT_DBIPRT"/>
    <property type="match status" value="1"/>
</dbReference>
<dbReference type="PANTHER" id="PTHR43463">
    <property type="entry name" value="NICOTINATE-NUCLEOTIDE--DIMETHYLBENZIMIDAZOLE PHOSPHORIBOSYLTRANSFERASE"/>
    <property type="match status" value="1"/>
</dbReference>
<evidence type="ECO:0000256" key="9">
    <source>
        <dbReference type="ARBA" id="ARBA00030686"/>
    </source>
</evidence>
<sequence>MQLMKDTLKAIGGLDQKAMDAAKARVDKLVKPPGSLGRIEDIAIQLAGITGDVFTSVDNKAVIVMAADHGVYSEGVAPNPQAITAIQTMNMVKGVTGVCAFAKQAGAKVVVVDIGVMEDINLAGIRNNKIRYGTSNMRKGPAMTREEAIKSIEIGIEVANEEIDKGANCLAIGEMGISNTTASSAIIAVIGNFKPQEVVGVGAGLPIHQLGYKAEVIRDAINHNLPNSKDAIDVLAKVGGFEIGGMAGVILAAAAKRKPVVIDGFISYASAFIAAMLEPKAKDFMIVSHMTAEKGGAKALEYLGKKPLLDLGLRLGEGSGAVLAFNILEAATYMVKEMVTLEESGIVLG</sequence>
<evidence type="ECO:0000256" key="6">
    <source>
        <dbReference type="ARBA" id="ARBA00022573"/>
    </source>
</evidence>
<proteinExistence type="inferred from homology"/>
<dbReference type="RefSeq" id="WP_151861817.1">
    <property type="nucleotide sequence ID" value="NZ_WBZC01000048.1"/>
</dbReference>
<gene>
    <name evidence="11 12" type="primary">cobT</name>
    <name evidence="12" type="ORF">F8154_11780</name>
</gene>
<dbReference type="InterPro" id="IPR003200">
    <property type="entry name" value="Nict_dMeBzImd_PRibTrfase"/>
</dbReference>
<keyword evidence="8 11" id="KW-0808">Transferase</keyword>
<organism evidence="12 13">
    <name type="scientific">Alkaliphilus pronyensis</name>
    <dbReference type="NCBI Taxonomy" id="1482732"/>
    <lineage>
        <taxon>Bacteria</taxon>
        <taxon>Bacillati</taxon>
        <taxon>Bacillota</taxon>
        <taxon>Clostridia</taxon>
        <taxon>Peptostreptococcales</taxon>
        <taxon>Natronincolaceae</taxon>
        <taxon>Alkaliphilus</taxon>
    </lineage>
</organism>
<dbReference type="HAMAP" id="MF_00230">
    <property type="entry name" value="CobT"/>
    <property type="match status" value="1"/>
</dbReference>
<keyword evidence="7 11" id="KW-0328">Glycosyltransferase</keyword>
<comment type="catalytic activity">
    <reaction evidence="10 11">
        <text>5,6-dimethylbenzimidazole + nicotinate beta-D-ribonucleotide = alpha-ribazole 5'-phosphate + nicotinate + H(+)</text>
        <dbReference type="Rhea" id="RHEA:11196"/>
        <dbReference type="ChEBI" id="CHEBI:15378"/>
        <dbReference type="ChEBI" id="CHEBI:15890"/>
        <dbReference type="ChEBI" id="CHEBI:32544"/>
        <dbReference type="ChEBI" id="CHEBI:57502"/>
        <dbReference type="ChEBI" id="CHEBI:57918"/>
        <dbReference type="EC" id="2.4.2.21"/>
    </reaction>
</comment>
<comment type="pathway">
    <text evidence="2 11">Nucleoside biosynthesis; alpha-ribazole biosynthesis; alpha-ribazole from 5,6-dimethylbenzimidazole: step 1/2.</text>
</comment>
<protein>
    <recommendedName>
        <fullName evidence="5 11">Nicotinate-nucleotide--dimethylbenzimidazole phosphoribosyltransferase</fullName>
        <shortName evidence="11">NN:DBI PRT</shortName>
        <ecNumber evidence="4 11">2.4.2.21</ecNumber>
    </recommendedName>
    <alternativeName>
        <fullName evidence="9 11">N(1)-alpha-phosphoribosyltransferase</fullName>
    </alternativeName>
</protein>
<evidence type="ECO:0000256" key="10">
    <source>
        <dbReference type="ARBA" id="ARBA00047340"/>
    </source>
</evidence>
<comment type="function">
    <text evidence="1 11">Catalyzes the synthesis of alpha-ribazole-5'-phosphate from nicotinate mononucleotide (NAMN) and 5,6-dimethylbenzimidazole (DMB).</text>
</comment>
<dbReference type="OrthoDB" id="9781491at2"/>
<evidence type="ECO:0000256" key="7">
    <source>
        <dbReference type="ARBA" id="ARBA00022676"/>
    </source>
</evidence>
<dbReference type="PANTHER" id="PTHR43463:SF1">
    <property type="entry name" value="NICOTINATE-NUCLEOTIDE--DIMETHYLBENZIMIDAZOLE PHOSPHORIBOSYLTRANSFERASE"/>
    <property type="match status" value="1"/>
</dbReference>
<evidence type="ECO:0000256" key="11">
    <source>
        <dbReference type="HAMAP-Rule" id="MF_00230"/>
    </source>
</evidence>
<dbReference type="EC" id="2.4.2.21" evidence="4 11"/>
<dbReference type="InterPro" id="IPR017846">
    <property type="entry name" value="Nict_dMeBzImd_PRibTrfase_bact"/>
</dbReference>
<dbReference type="GO" id="GO:0008939">
    <property type="term" value="F:nicotinate-nucleotide-dimethylbenzimidazole phosphoribosyltransferase activity"/>
    <property type="evidence" value="ECO:0007669"/>
    <property type="project" value="UniProtKB-UniRule"/>
</dbReference>
<reference evidence="12 13" key="1">
    <citation type="submission" date="2019-10" db="EMBL/GenBank/DDBJ databases">
        <title>Alkaliphilus serpentinus sp. nov. and Alkaliphilus pronyensis sp. nov., two novel anaerobic alkaliphilic species isolated from the serpentinized-hosted hydrothermal field of the Prony Bay (New Caledonia).</title>
        <authorList>
            <person name="Postec A."/>
        </authorList>
    </citation>
    <scope>NUCLEOTIDE SEQUENCE [LARGE SCALE GENOMIC DNA]</scope>
    <source>
        <strain evidence="12 13">LacV</strain>
    </source>
</reference>
<dbReference type="InterPro" id="IPR036087">
    <property type="entry name" value="Nict_dMeBzImd_PRibTrfase_sf"/>
</dbReference>
<keyword evidence="6 11" id="KW-0169">Cobalamin biosynthesis</keyword>
<evidence type="ECO:0000256" key="5">
    <source>
        <dbReference type="ARBA" id="ARBA00015486"/>
    </source>
</evidence>
<dbReference type="Proteomes" id="UP000432715">
    <property type="component" value="Unassembled WGS sequence"/>
</dbReference>
<dbReference type="CDD" id="cd02439">
    <property type="entry name" value="DMB-PRT_CobT"/>
    <property type="match status" value="1"/>
</dbReference>
<evidence type="ECO:0000256" key="3">
    <source>
        <dbReference type="ARBA" id="ARBA00007110"/>
    </source>
</evidence>
<comment type="similarity">
    <text evidence="3 11">Belongs to the CobT family.</text>
</comment>
<dbReference type="FunFam" id="3.40.50.10210:FF:000001">
    <property type="entry name" value="Nicotinate-nucleotide--dimethylbenzimidazole phosphoribosyltransferase"/>
    <property type="match status" value="1"/>
</dbReference>
<evidence type="ECO:0000256" key="2">
    <source>
        <dbReference type="ARBA" id="ARBA00005049"/>
    </source>
</evidence>
<dbReference type="EMBL" id="WBZC01000048">
    <property type="protein sequence ID" value="KAB3532418.1"/>
    <property type="molecule type" value="Genomic_DNA"/>
</dbReference>
<keyword evidence="13" id="KW-1185">Reference proteome</keyword>
<dbReference type="SUPFAM" id="SSF52733">
    <property type="entry name" value="Nicotinate mononucleotide:5,6-dimethylbenzimidazole phosphoribosyltransferase (CobT)"/>
    <property type="match status" value="1"/>
</dbReference>
<comment type="caution">
    <text evidence="12">The sequence shown here is derived from an EMBL/GenBank/DDBJ whole genome shotgun (WGS) entry which is preliminary data.</text>
</comment>
<dbReference type="UniPathway" id="UPA00061">
    <property type="reaction ID" value="UER00516"/>
</dbReference>
<accession>A0A6I0EXQ9</accession>
<dbReference type="Gene3D" id="3.40.50.10210">
    <property type="match status" value="1"/>
</dbReference>
<evidence type="ECO:0000256" key="8">
    <source>
        <dbReference type="ARBA" id="ARBA00022679"/>
    </source>
</evidence>
<feature type="active site" description="Proton acceptor" evidence="11">
    <location>
        <position position="317"/>
    </location>
</feature>
<evidence type="ECO:0000313" key="12">
    <source>
        <dbReference type="EMBL" id="KAB3532418.1"/>
    </source>
</evidence>
<evidence type="ECO:0000313" key="13">
    <source>
        <dbReference type="Proteomes" id="UP000432715"/>
    </source>
</evidence>
<evidence type="ECO:0000256" key="4">
    <source>
        <dbReference type="ARBA" id="ARBA00011991"/>
    </source>
</evidence>
<dbReference type="Pfam" id="PF02277">
    <property type="entry name" value="DBI_PRT"/>
    <property type="match status" value="1"/>
</dbReference>
<dbReference type="Gene3D" id="1.10.1610.10">
    <property type="match status" value="1"/>
</dbReference>
<dbReference type="GO" id="GO:0009236">
    <property type="term" value="P:cobalamin biosynthetic process"/>
    <property type="evidence" value="ECO:0007669"/>
    <property type="project" value="UniProtKB-UniRule"/>
</dbReference>
<dbReference type="NCBIfam" id="NF000996">
    <property type="entry name" value="PRK00105.1"/>
    <property type="match status" value="1"/>
</dbReference>